<name>A0A409X7N4_PSICY</name>
<dbReference type="InParanoid" id="A0A409X7N4"/>
<sequence>MSNVEALCPCFKDTARAWSSKGSSRDRGYEFGKGISQRSTVEEVMARKDAQLTRVVDEVEGR</sequence>
<keyword evidence="2" id="KW-1185">Reference proteome</keyword>
<evidence type="ECO:0000313" key="1">
    <source>
        <dbReference type="EMBL" id="PPQ86798.1"/>
    </source>
</evidence>
<proteinExistence type="predicted"/>
<reference evidence="1 2" key="1">
    <citation type="journal article" date="2018" name="Evol. Lett.">
        <title>Horizontal gene cluster transfer increased hallucinogenic mushroom diversity.</title>
        <authorList>
            <person name="Reynolds H.T."/>
            <person name="Vijayakumar V."/>
            <person name="Gluck-Thaler E."/>
            <person name="Korotkin H.B."/>
            <person name="Matheny P.B."/>
            <person name="Slot J.C."/>
        </authorList>
    </citation>
    <scope>NUCLEOTIDE SEQUENCE [LARGE SCALE GENOMIC DNA]</scope>
    <source>
        <strain evidence="1 2">2631</strain>
    </source>
</reference>
<dbReference type="Proteomes" id="UP000283269">
    <property type="component" value="Unassembled WGS sequence"/>
</dbReference>
<gene>
    <name evidence="1" type="ORF">CVT25_012050</name>
</gene>
<protein>
    <submittedName>
        <fullName evidence="1">Uncharacterized protein</fullName>
    </submittedName>
</protein>
<dbReference type="EMBL" id="NHYD01002428">
    <property type="protein sequence ID" value="PPQ86798.1"/>
    <property type="molecule type" value="Genomic_DNA"/>
</dbReference>
<comment type="caution">
    <text evidence="1">The sequence shown here is derived from an EMBL/GenBank/DDBJ whole genome shotgun (WGS) entry which is preliminary data.</text>
</comment>
<dbReference type="AlphaFoldDB" id="A0A409X7N4"/>
<organism evidence="1 2">
    <name type="scientific">Psilocybe cyanescens</name>
    <dbReference type="NCBI Taxonomy" id="93625"/>
    <lineage>
        <taxon>Eukaryota</taxon>
        <taxon>Fungi</taxon>
        <taxon>Dikarya</taxon>
        <taxon>Basidiomycota</taxon>
        <taxon>Agaricomycotina</taxon>
        <taxon>Agaricomycetes</taxon>
        <taxon>Agaricomycetidae</taxon>
        <taxon>Agaricales</taxon>
        <taxon>Agaricineae</taxon>
        <taxon>Strophariaceae</taxon>
        <taxon>Psilocybe</taxon>
    </lineage>
</organism>
<accession>A0A409X7N4</accession>
<evidence type="ECO:0000313" key="2">
    <source>
        <dbReference type="Proteomes" id="UP000283269"/>
    </source>
</evidence>